<feature type="domain" description="Ig-like" evidence="2">
    <location>
        <begin position="46"/>
        <end position="132"/>
    </location>
</feature>
<evidence type="ECO:0000313" key="4">
    <source>
        <dbReference type="Proteomes" id="UP001497623"/>
    </source>
</evidence>
<dbReference type="EMBL" id="CAXKWB010008965">
    <property type="protein sequence ID" value="CAL4093195.1"/>
    <property type="molecule type" value="Genomic_DNA"/>
</dbReference>
<evidence type="ECO:0000259" key="2">
    <source>
        <dbReference type="PROSITE" id="PS50835"/>
    </source>
</evidence>
<evidence type="ECO:0000256" key="1">
    <source>
        <dbReference type="SAM" id="SignalP"/>
    </source>
</evidence>
<organism evidence="3 4">
    <name type="scientific">Meganyctiphanes norvegica</name>
    <name type="common">Northern krill</name>
    <name type="synonym">Thysanopoda norvegica</name>
    <dbReference type="NCBI Taxonomy" id="48144"/>
    <lineage>
        <taxon>Eukaryota</taxon>
        <taxon>Metazoa</taxon>
        <taxon>Ecdysozoa</taxon>
        <taxon>Arthropoda</taxon>
        <taxon>Crustacea</taxon>
        <taxon>Multicrustacea</taxon>
        <taxon>Malacostraca</taxon>
        <taxon>Eumalacostraca</taxon>
        <taxon>Eucarida</taxon>
        <taxon>Euphausiacea</taxon>
        <taxon>Euphausiidae</taxon>
        <taxon>Meganyctiphanes</taxon>
    </lineage>
</organism>
<keyword evidence="1" id="KW-0732">Signal</keyword>
<dbReference type="AlphaFoldDB" id="A0AAV2QR42"/>
<sequence length="326" mass="36449">MEALFVICCLTAIIHLGYSATTVSWLGLTGSSNPYIDARTQAEYVLKCDYRSGYDDEVYMVRWYKHNMLAYTWETDSVSPSVRSILQGHVDSFPTDEPANLHFRWPPEYSVAGNYTCEVTARSGATDSKSFSLLVVDISNKDYTTHVHVMSEDEEGESTLDYSEDYTIDTSEPVAADLVHDGDDTDCTLVWSFASPAIYPRPNVTCGFYSYLHNGITTALPAGLTMHQFTNGSWKAYFKHTPIHVSRIPPHDRLGCIVNLPDTNYEKMLIYEDDTTIDLLIDSSGCPSLTNEPSHNLEIEVEDAEVTCRGEYTPTRRGSPAVASLR</sequence>
<evidence type="ECO:0000313" key="3">
    <source>
        <dbReference type="EMBL" id="CAL4093195.1"/>
    </source>
</evidence>
<dbReference type="InterPro" id="IPR007110">
    <property type="entry name" value="Ig-like_dom"/>
</dbReference>
<gene>
    <name evidence="3" type="ORF">MNOR_LOCUS14748</name>
</gene>
<reference evidence="3 4" key="1">
    <citation type="submission" date="2024-05" db="EMBL/GenBank/DDBJ databases">
        <authorList>
            <person name="Wallberg A."/>
        </authorList>
    </citation>
    <scope>NUCLEOTIDE SEQUENCE [LARGE SCALE GENOMIC DNA]</scope>
</reference>
<feature type="non-terminal residue" evidence="3">
    <location>
        <position position="326"/>
    </location>
</feature>
<protein>
    <recommendedName>
        <fullName evidence="2">Ig-like domain-containing protein</fullName>
    </recommendedName>
</protein>
<keyword evidence="4" id="KW-1185">Reference proteome</keyword>
<dbReference type="InterPro" id="IPR013783">
    <property type="entry name" value="Ig-like_fold"/>
</dbReference>
<dbReference type="PROSITE" id="PS50835">
    <property type="entry name" value="IG_LIKE"/>
    <property type="match status" value="1"/>
</dbReference>
<feature type="signal peptide" evidence="1">
    <location>
        <begin position="1"/>
        <end position="19"/>
    </location>
</feature>
<name>A0AAV2QR42_MEGNR</name>
<dbReference type="Gene3D" id="2.60.40.10">
    <property type="entry name" value="Immunoglobulins"/>
    <property type="match status" value="1"/>
</dbReference>
<comment type="caution">
    <text evidence="3">The sequence shown here is derived from an EMBL/GenBank/DDBJ whole genome shotgun (WGS) entry which is preliminary data.</text>
</comment>
<accession>A0AAV2QR42</accession>
<dbReference type="Proteomes" id="UP001497623">
    <property type="component" value="Unassembled WGS sequence"/>
</dbReference>
<feature type="chain" id="PRO_5043853265" description="Ig-like domain-containing protein" evidence="1">
    <location>
        <begin position="20"/>
        <end position="326"/>
    </location>
</feature>
<proteinExistence type="predicted"/>